<evidence type="ECO:0000313" key="2">
    <source>
        <dbReference type="Proteomes" id="UP000054217"/>
    </source>
</evidence>
<dbReference type="AlphaFoldDB" id="A0A0C3PEF5"/>
<evidence type="ECO:0000313" key="1">
    <source>
        <dbReference type="EMBL" id="KIO06229.1"/>
    </source>
</evidence>
<dbReference type="EMBL" id="KN831964">
    <property type="protein sequence ID" value="KIO06229.1"/>
    <property type="molecule type" value="Genomic_DNA"/>
</dbReference>
<reference evidence="2" key="2">
    <citation type="submission" date="2015-01" db="EMBL/GenBank/DDBJ databases">
        <title>Evolutionary Origins and Diversification of the Mycorrhizal Mutualists.</title>
        <authorList>
            <consortium name="DOE Joint Genome Institute"/>
            <consortium name="Mycorrhizal Genomics Consortium"/>
            <person name="Kohler A."/>
            <person name="Kuo A."/>
            <person name="Nagy L.G."/>
            <person name="Floudas D."/>
            <person name="Copeland A."/>
            <person name="Barry K.W."/>
            <person name="Cichocki N."/>
            <person name="Veneault-Fourrey C."/>
            <person name="LaButti K."/>
            <person name="Lindquist E.A."/>
            <person name="Lipzen A."/>
            <person name="Lundell T."/>
            <person name="Morin E."/>
            <person name="Murat C."/>
            <person name="Riley R."/>
            <person name="Ohm R."/>
            <person name="Sun H."/>
            <person name="Tunlid A."/>
            <person name="Henrissat B."/>
            <person name="Grigoriev I.V."/>
            <person name="Hibbett D.S."/>
            <person name="Martin F."/>
        </authorList>
    </citation>
    <scope>NUCLEOTIDE SEQUENCE [LARGE SCALE GENOMIC DNA]</scope>
    <source>
        <strain evidence="2">Marx 270</strain>
    </source>
</reference>
<dbReference type="Proteomes" id="UP000054217">
    <property type="component" value="Unassembled WGS sequence"/>
</dbReference>
<dbReference type="OrthoDB" id="160374at2759"/>
<accession>A0A0C3PEF5</accession>
<dbReference type="HOGENOM" id="CLU_1732225_0_0_1"/>
<gene>
    <name evidence="1" type="ORF">M404DRAFT_499645</name>
</gene>
<dbReference type="InParanoid" id="A0A0C3PEF5"/>
<reference evidence="1 2" key="1">
    <citation type="submission" date="2014-04" db="EMBL/GenBank/DDBJ databases">
        <authorList>
            <consortium name="DOE Joint Genome Institute"/>
            <person name="Kuo A."/>
            <person name="Kohler A."/>
            <person name="Costa M.D."/>
            <person name="Nagy L.G."/>
            <person name="Floudas D."/>
            <person name="Copeland A."/>
            <person name="Barry K.W."/>
            <person name="Cichocki N."/>
            <person name="Veneault-Fourrey C."/>
            <person name="LaButti K."/>
            <person name="Lindquist E.A."/>
            <person name="Lipzen A."/>
            <person name="Lundell T."/>
            <person name="Morin E."/>
            <person name="Murat C."/>
            <person name="Sun H."/>
            <person name="Tunlid A."/>
            <person name="Henrissat B."/>
            <person name="Grigoriev I.V."/>
            <person name="Hibbett D.S."/>
            <person name="Martin F."/>
            <person name="Nordberg H.P."/>
            <person name="Cantor M.N."/>
            <person name="Hua S.X."/>
        </authorList>
    </citation>
    <scope>NUCLEOTIDE SEQUENCE [LARGE SCALE GENOMIC DNA]</scope>
    <source>
        <strain evidence="1 2">Marx 270</strain>
    </source>
</reference>
<organism evidence="1 2">
    <name type="scientific">Pisolithus tinctorius Marx 270</name>
    <dbReference type="NCBI Taxonomy" id="870435"/>
    <lineage>
        <taxon>Eukaryota</taxon>
        <taxon>Fungi</taxon>
        <taxon>Dikarya</taxon>
        <taxon>Basidiomycota</taxon>
        <taxon>Agaricomycotina</taxon>
        <taxon>Agaricomycetes</taxon>
        <taxon>Agaricomycetidae</taxon>
        <taxon>Boletales</taxon>
        <taxon>Sclerodermatineae</taxon>
        <taxon>Pisolithaceae</taxon>
        <taxon>Pisolithus</taxon>
    </lineage>
</organism>
<protein>
    <submittedName>
        <fullName evidence="1">Uncharacterized protein</fullName>
    </submittedName>
</protein>
<keyword evidence="2" id="KW-1185">Reference proteome</keyword>
<name>A0A0C3PEF5_PISTI</name>
<proteinExistence type="predicted"/>
<sequence>MLSCVYTCSTFAITGSVAPIGITLATRVMQSPLRLRSLPELRCFSNISDLAYVERIPALYSMNSTEIEARDAVDVQVAKAAGELSVDSFARVLTVIGEGIRTLGFRWANAKPSYTSRNSEGGPSIRHVLPRCLHRSTPPIRKIIGIERTWN</sequence>